<dbReference type="Pfam" id="PF01391">
    <property type="entry name" value="Collagen"/>
    <property type="match status" value="1"/>
</dbReference>
<dbReference type="PANTHER" id="PTHR24023">
    <property type="entry name" value="COLLAGEN ALPHA"/>
    <property type="match status" value="1"/>
</dbReference>
<evidence type="ECO:0000256" key="1">
    <source>
        <dbReference type="SAM" id="MobiDB-lite"/>
    </source>
</evidence>
<dbReference type="EMBL" id="JAHRIP010068272">
    <property type="protein sequence ID" value="MEQ2308138.1"/>
    <property type="molecule type" value="Genomic_DNA"/>
</dbReference>
<reference evidence="2 3" key="1">
    <citation type="submission" date="2021-06" db="EMBL/GenBank/DDBJ databases">
        <authorList>
            <person name="Palmer J.M."/>
        </authorList>
    </citation>
    <scope>NUCLEOTIDE SEQUENCE [LARGE SCALE GENOMIC DNA]</scope>
    <source>
        <strain evidence="2 3">AS_MEX2019</strain>
        <tissue evidence="2">Muscle</tissue>
    </source>
</reference>
<dbReference type="InterPro" id="IPR050149">
    <property type="entry name" value="Collagen_superfamily"/>
</dbReference>
<feature type="non-terminal residue" evidence="2">
    <location>
        <position position="1"/>
    </location>
</feature>
<dbReference type="InterPro" id="IPR008160">
    <property type="entry name" value="Collagen"/>
</dbReference>
<feature type="region of interest" description="Disordered" evidence="1">
    <location>
        <begin position="45"/>
        <end position="99"/>
    </location>
</feature>
<organism evidence="2 3">
    <name type="scientific">Ameca splendens</name>
    <dbReference type="NCBI Taxonomy" id="208324"/>
    <lineage>
        <taxon>Eukaryota</taxon>
        <taxon>Metazoa</taxon>
        <taxon>Chordata</taxon>
        <taxon>Craniata</taxon>
        <taxon>Vertebrata</taxon>
        <taxon>Euteleostomi</taxon>
        <taxon>Actinopterygii</taxon>
        <taxon>Neopterygii</taxon>
        <taxon>Teleostei</taxon>
        <taxon>Neoteleostei</taxon>
        <taxon>Acanthomorphata</taxon>
        <taxon>Ovalentaria</taxon>
        <taxon>Atherinomorphae</taxon>
        <taxon>Cyprinodontiformes</taxon>
        <taxon>Goodeidae</taxon>
        <taxon>Ameca</taxon>
    </lineage>
</organism>
<evidence type="ECO:0000313" key="3">
    <source>
        <dbReference type="Proteomes" id="UP001469553"/>
    </source>
</evidence>
<proteinExistence type="predicted"/>
<name>A0ABV0ZPG1_9TELE</name>
<dbReference type="Proteomes" id="UP001469553">
    <property type="component" value="Unassembled WGS sequence"/>
</dbReference>
<evidence type="ECO:0000313" key="2">
    <source>
        <dbReference type="EMBL" id="MEQ2308138.1"/>
    </source>
</evidence>
<gene>
    <name evidence="2" type="ORF">AMECASPLE_025073</name>
</gene>
<sequence>GLAGTKGDKGERGDVQSQAAVRAIARQVCEQIVQSHLSRYNSILNQIPQQSSGSIRTVPGPPGEPGRRGPPGPQGEQGPPGRPGFPGTNGQNGQPGERGSVGLLTCSKWLLTTEPCLGFHFKVLFPVSCQ</sequence>
<feature type="compositionally biased region" description="Pro residues" evidence="1">
    <location>
        <begin position="59"/>
        <end position="73"/>
    </location>
</feature>
<comment type="caution">
    <text evidence="2">The sequence shown here is derived from an EMBL/GenBank/DDBJ whole genome shotgun (WGS) entry which is preliminary data.</text>
</comment>
<protein>
    <submittedName>
        <fullName evidence="2">Uncharacterized protein</fullName>
    </submittedName>
</protein>
<feature type="compositionally biased region" description="Polar residues" evidence="1">
    <location>
        <begin position="45"/>
        <end position="55"/>
    </location>
</feature>
<feature type="region of interest" description="Disordered" evidence="1">
    <location>
        <begin position="1"/>
        <end position="20"/>
    </location>
</feature>
<keyword evidence="3" id="KW-1185">Reference proteome</keyword>
<feature type="compositionally biased region" description="Basic and acidic residues" evidence="1">
    <location>
        <begin position="1"/>
        <end position="14"/>
    </location>
</feature>
<dbReference type="PANTHER" id="PTHR24023:SF1112">
    <property type="entry name" value="COL_CUTICLE_N DOMAIN-CONTAINING PROTEIN-RELATED"/>
    <property type="match status" value="1"/>
</dbReference>
<accession>A0ABV0ZPG1</accession>